<evidence type="ECO:0000313" key="2">
    <source>
        <dbReference type="EMBL" id="PPQ97884.1"/>
    </source>
</evidence>
<organism evidence="2 3">
    <name type="scientific">Gymnopilus dilepis</name>
    <dbReference type="NCBI Taxonomy" id="231916"/>
    <lineage>
        <taxon>Eukaryota</taxon>
        <taxon>Fungi</taxon>
        <taxon>Dikarya</taxon>
        <taxon>Basidiomycota</taxon>
        <taxon>Agaricomycotina</taxon>
        <taxon>Agaricomycetes</taxon>
        <taxon>Agaricomycetidae</taxon>
        <taxon>Agaricales</taxon>
        <taxon>Agaricineae</taxon>
        <taxon>Hymenogastraceae</taxon>
        <taxon>Gymnopilus</taxon>
    </lineage>
</organism>
<gene>
    <name evidence="2" type="ORF">CVT26_013058</name>
</gene>
<evidence type="ECO:0000313" key="3">
    <source>
        <dbReference type="Proteomes" id="UP000284706"/>
    </source>
</evidence>
<protein>
    <submittedName>
        <fullName evidence="2">Uncharacterized protein</fullName>
    </submittedName>
</protein>
<comment type="caution">
    <text evidence="2">The sequence shown here is derived from an EMBL/GenBank/DDBJ whole genome shotgun (WGS) entry which is preliminary data.</text>
</comment>
<feature type="compositionally biased region" description="Basic and acidic residues" evidence="1">
    <location>
        <begin position="89"/>
        <end position="100"/>
    </location>
</feature>
<accession>A0A409Y4B6</accession>
<keyword evidence="3" id="KW-1185">Reference proteome</keyword>
<dbReference type="Proteomes" id="UP000284706">
    <property type="component" value="Unassembled WGS sequence"/>
</dbReference>
<sequence>VVETHSLENYKVDKQSTDTKAPLLEAFPDLKYRVYSRTGTRRKVDQRLLSSVVCLTDGYYRPLNPWRCHLSRRNHRAIFQSTSKRKLHLRDATKSKKTDVPTEGNKTYFQYKPRPINANSGSDIPRNPT</sequence>
<reference evidence="2 3" key="1">
    <citation type="journal article" date="2018" name="Evol. Lett.">
        <title>Horizontal gene cluster transfer increased hallucinogenic mushroom diversity.</title>
        <authorList>
            <person name="Reynolds H.T."/>
            <person name="Vijayakumar V."/>
            <person name="Gluck-Thaler E."/>
            <person name="Korotkin H.B."/>
            <person name="Matheny P.B."/>
            <person name="Slot J.C."/>
        </authorList>
    </citation>
    <scope>NUCLEOTIDE SEQUENCE [LARGE SCALE GENOMIC DNA]</scope>
    <source>
        <strain evidence="2 3">SRW20</strain>
    </source>
</reference>
<dbReference type="AlphaFoldDB" id="A0A409Y4B6"/>
<name>A0A409Y4B6_9AGAR</name>
<dbReference type="InParanoid" id="A0A409Y4B6"/>
<feature type="region of interest" description="Disordered" evidence="1">
    <location>
        <begin position="81"/>
        <end position="129"/>
    </location>
</feature>
<evidence type="ECO:0000256" key="1">
    <source>
        <dbReference type="SAM" id="MobiDB-lite"/>
    </source>
</evidence>
<dbReference type="EMBL" id="NHYE01001175">
    <property type="protein sequence ID" value="PPQ97884.1"/>
    <property type="molecule type" value="Genomic_DNA"/>
</dbReference>
<proteinExistence type="predicted"/>
<feature type="non-terminal residue" evidence="2">
    <location>
        <position position="1"/>
    </location>
</feature>